<evidence type="ECO:0000313" key="8">
    <source>
        <dbReference type="Proteomes" id="UP000531938"/>
    </source>
</evidence>
<feature type="non-terminal residue" evidence="7">
    <location>
        <position position="248"/>
    </location>
</feature>
<evidence type="ECO:0000313" key="7">
    <source>
        <dbReference type="EMBL" id="NWY07727.1"/>
    </source>
</evidence>
<feature type="compositionally biased region" description="Low complexity" evidence="5">
    <location>
        <begin position="197"/>
        <end position="214"/>
    </location>
</feature>
<organism evidence="7 8">
    <name type="scientific">Nothoprocta ornata</name>
    <dbReference type="NCBI Taxonomy" id="83376"/>
    <lineage>
        <taxon>Eukaryota</taxon>
        <taxon>Metazoa</taxon>
        <taxon>Chordata</taxon>
        <taxon>Craniata</taxon>
        <taxon>Vertebrata</taxon>
        <taxon>Euteleostomi</taxon>
        <taxon>Archelosauria</taxon>
        <taxon>Archosauria</taxon>
        <taxon>Dinosauria</taxon>
        <taxon>Saurischia</taxon>
        <taxon>Theropoda</taxon>
        <taxon>Coelurosauria</taxon>
        <taxon>Aves</taxon>
        <taxon>Palaeognathae</taxon>
        <taxon>Tinamiformes</taxon>
        <taxon>Tinamidae</taxon>
        <taxon>Nothoprocta</taxon>
    </lineage>
</organism>
<protein>
    <submittedName>
        <fullName evidence="7">LY9 protein</fullName>
    </submittedName>
</protein>
<evidence type="ECO:0000256" key="6">
    <source>
        <dbReference type="SAM" id="Phobius"/>
    </source>
</evidence>
<evidence type="ECO:0000256" key="3">
    <source>
        <dbReference type="ARBA" id="ARBA00023136"/>
    </source>
</evidence>
<proteinExistence type="predicted"/>
<sequence>VLDGTALRIGRLQPGDSGRYGARVKLRPALVLDQAFELAVYEPLGSPRARSRVLARTARWCNVTLQCQAEGGVNVTWSRGDGGSGGSGGGDGDGTALRLALPPAAANGTYVCTVSSPAERKAVVFDLREICHGAGERRGGIRSGRGQAARISVDCGAAGGSVSWSVSGYVGLSLVLLAGGLGAALWCWRRSGAKAAEPGKAGAGAAPVAGPAAESPSDPQYAEIVRRSPPEGKDQVRPLRPPEPGPIP</sequence>
<dbReference type="PANTHER" id="PTHR12080:SF121">
    <property type="entry name" value="IG-LIKE DOMAIN-CONTAINING PROTEIN-RELATED"/>
    <property type="match status" value="1"/>
</dbReference>
<feature type="non-terminal residue" evidence="7">
    <location>
        <position position="1"/>
    </location>
</feature>
<keyword evidence="8" id="KW-1185">Reference proteome</keyword>
<dbReference type="Proteomes" id="UP000531938">
    <property type="component" value="Unassembled WGS sequence"/>
</dbReference>
<dbReference type="InterPro" id="IPR015631">
    <property type="entry name" value="CD2/SLAM_rcpt"/>
</dbReference>
<keyword evidence="3 6" id="KW-0472">Membrane</keyword>
<evidence type="ECO:0000256" key="5">
    <source>
        <dbReference type="SAM" id="MobiDB-lite"/>
    </source>
</evidence>
<feature type="compositionally biased region" description="Basic and acidic residues" evidence="5">
    <location>
        <begin position="224"/>
        <end position="237"/>
    </location>
</feature>
<dbReference type="InterPro" id="IPR013783">
    <property type="entry name" value="Ig-like_fold"/>
</dbReference>
<feature type="transmembrane region" description="Helical" evidence="6">
    <location>
        <begin position="169"/>
        <end position="188"/>
    </location>
</feature>
<dbReference type="SUPFAM" id="SSF48726">
    <property type="entry name" value="Immunoglobulin"/>
    <property type="match status" value="1"/>
</dbReference>
<keyword evidence="6" id="KW-1133">Transmembrane helix</keyword>
<dbReference type="PANTHER" id="PTHR12080">
    <property type="entry name" value="SIGNALING LYMPHOCYTIC ACTIVATION MOLECULE"/>
    <property type="match status" value="1"/>
</dbReference>
<dbReference type="EMBL" id="VZSH01000434">
    <property type="protein sequence ID" value="NWY07727.1"/>
    <property type="molecule type" value="Genomic_DNA"/>
</dbReference>
<feature type="compositionally biased region" description="Pro residues" evidence="5">
    <location>
        <begin position="239"/>
        <end position="248"/>
    </location>
</feature>
<comment type="caution">
    <text evidence="7">The sequence shown here is derived from an EMBL/GenBank/DDBJ whole genome shotgun (WGS) entry which is preliminary data.</text>
</comment>
<dbReference type="Gene3D" id="2.60.40.10">
    <property type="entry name" value="Immunoglobulins"/>
    <property type="match status" value="1"/>
</dbReference>
<evidence type="ECO:0000256" key="4">
    <source>
        <dbReference type="ARBA" id="ARBA00023180"/>
    </source>
</evidence>
<gene>
    <name evidence="7" type="primary">Ly9</name>
    <name evidence="7" type="ORF">NOTORN_R10157</name>
</gene>
<feature type="region of interest" description="Disordered" evidence="5">
    <location>
        <begin position="197"/>
        <end position="248"/>
    </location>
</feature>
<keyword evidence="4" id="KW-0325">Glycoprotein</keyword>
<keyword evidence="6" id="KW-0812">Transmembrane</keyword>
<reference evidence="7 8" key="1">
    <citation type="submission" date="2019-09" db="EMBL/GenBank/DDBJ databases">
        <title>Bird 10,000 Genomes (B10K) Project - Family phase.</title>
        <authorList>
            <person name="Zhang G."/>
        </authorList>
    </citation>
    <scope>NUCLEOTIDE SEQUENCE [LARGE SCALE GENOMIC DNA]</scope>
    <source>
        <strain evidence="7">B10K-MSB-03</strain>
    </source>
</reference>
<keyword evidence="2" id="KW-0732">Signal</keyword>
<dbReference type="GO" id="GO:0016020">
    <property type="term" value="C:membrane"/>
    <property type="evidence" value="ECO:0007669"/>
    <property type="project" value="UniProtKB-SubCell"/>
</dbReference>
<dbReference type="AlphaFoldDB" id="A0A7K7BI70"/>
<comment type="subcellular location">
    <subcellularLocation>
        <location evidence="1">Membrane</location>
    </subcellularLocation>
</comment>
<evidence type="ECO:0000256" key="1">
    <source>
        <dbReference type="ARBA" id="ARBA00004370"/>
    </source>
</evidence>
<name>A0A7K7BI70_9AVES</name>
<accession>A0A7K7BI70</accession>
<dbReference type="InterPro" id="IPR036179">
    <property type="entry name" value="Ig-like_dom_sf"/>
</dbReference>
<evidence type="ECO:0000256" key="2">
    <source>
        <dbReference type="ARBA" id="ARBA00022729"/>
    </source>
</evidence>